<evidence type="ECO:0000256" key="3">
    <source>
        <dbReference type="ARBA" id="ARBA00023242"/>
    </source>
</evidence>
<dbReference type="InterPro" id="IPR008999">
    <property type="entry name" value="Actin-crosslinking"/>
</dbReference>
<proteinExistence type="inferred from homology"/>
<dbReference type="InterPro" id="IPR010414">
    <property type="entry name" value="FRG1"/>
</dbReference>
<accession>A0A448WZL7</accession>
<dbReference type="GO" id="GO:0005730">
    <property type="term" value="C:nucleolus"/>
    <property type="evidence" value="ECO:0007669"/>
    <property type="project" value="UniProtKB-SubCell"/>
</dbReference>
<dbReference type="GO" id="GO:0071013">
    <property type="term" value="C:catalytic step 2 spliceosome"/>
    <property type="evidence" value="ECO:0007669"/>
    <property type="project" value="TreeGrafter"/>
</dbReference>
<reference evidence="4" key="1">
    <citation type="submission" date="2018-11" db="EMBL/GenBank/DDBJ databases">
        <authorList>
            <consortium name="Pathogen Informatics"/>
        </authorList>
    </citation>
    <scope>NUCLEOTIDE SEQUENCE</scope>
</reference>
<comment type="similarity">
    <text evidence="2">Belongs to the FRG1 family.</text>
</comment>
<dbReference type="AlphaFoldDB" id="A0A448WZL7"/>
<dbReference type="Proteomes" id="UP000784294">
    <property type="component" value="Unassembled WGS sequence"/>
</dbReference>
<sequence length="205" mass="22286">MDPYNVVRPGKLKIKNENSAKKVTKKRRHKARGESLLHKDAKAHGGWWTISNIKDISGSISIEFTSAQNKPDDIPLGILGPHSLLTTAYVTAMDDGALRLGPPRPYGEPPVQEEMFTVVKLSESQFAFKSGYGKYLGIAPGKNGLLVATADAIGDLEHIDPIFQDGKMALLGANGKFLTFDEDSAEGDIFFASEKAQENEMIIVG</sequence>
<keyword evidence="3" id="KW-0539">Nucleus</keyword>
<organism evidence="4 5">
    <name type="scientific">Protopolystoma xenopodis</name>
    <dbReference type="NCBI Taxonomy" id="117903"/>
    <lineage>
        <taxon>Eukaryota</taxon>
        <taxon>Metazoa</taxon>
        <taxon>Spiralia</taxon>
        <taxon>Lophotrochozoa</taxon>
        <taxon>Platyhelminthes</taxon>
        <taxon>Monogenea</taxon>
        <taxon>Polyopisthocotylea</taxon>
        <taxon>Polystomatidea</taxon>
        <taxon>Polystomatidae</taxon>
        <taxon>Protopolystoma</taxon>
    </lineage>
</organism>
<dbReference type="GO" id="GO:0055120">
    <property type="term" value="C:striated muscle dense body"/>
    <property type="evidence" value="ECO:0007669"/>
    <property type="project" value="TreeGrafter"/>
</dbReference>
<comment type="subcellular location">
    <subcellularLocation>
        <location evidence="1">Nucleus</location>
        <location evidence="1">Nucleolus</location>
    </subcellularLocation>
</comment>
<evidence type="ECO:0000256" key="2">
    <source>
        <dbReference type="ARBA" id="ARBA00010878"/>
    </source>
</evidence>
<dbReference type="PANTHER" id="PTHR12928:SF0">
    <property type="entry name" value="FSHD REGION GENE 1"/>
    <property type="match status" value="1"/>
</dbReference>
<dbReference type="Pfam" id="PF06229">
    <property type="entry name" value="FRG1"/>
    <property type="match status" value="1"/>
</dbReference>
<dbReference type="CDD" id="cd23338">
    <property type="entry name" value="beta-trefoil_FSCN_FRG1"/>
    <property type="match status" value="1"/>
</dbReference>
<evidence type="ECO:0000256" key="1">
    <source>
        <dbReference type="ARBA" id="ARBA00004604"/>
    </source>
</evidence>
<keyword evidence="5" id="KW-1185">Reference proteome</keyword>
<evidence type="ECO:0000313" key="4">
    <source>
        <dbReference type="EMBL" id="VEL24331.1"/>
    </source>
</evidence>
<evidence type="ECO:0000313" key="5">
    <source>
        <dbReference type="Proteomes" id="UP000784294"/>
    </source>
</evidence>
<comment type="caution">
    <text evidence="4">The sequence shown here is derived from an EMBL/GenBank/DDBJ whole genome shotgun (WGS) entry which is preliminary data.</text>
</comment>
<dbReference type="EMBL" id="CAAALY010067150">
    <property type="protein sequence ID" value="VEL24331.1"/>
    <property type="molecule type" value="Genomic_DNA"/>
</dbReference>
<dbReference type="OrthoDB" id="5539371at2759"/>
<name>A0A448WZL7_9PLAT</name>
<gene>
    <name evidence="4" type="ORF">PXEA_LOCUS17771</name>
</gene>
<dbReference type="Gene3D" id="2.80.10.50">
    <property type="match status" value="1"/>
</dbReference>
<dbReference type="PANTHER" id="PTHR12928">
    <property type="entry name" value="FRG1 PROTEIN"/>
    <property type="match status" value="1"/>
</dbReference>
<dbReference type="SUPFAM" id="SSF50405">
    <property type="entry name" value="Actin-crosslinking proteins"/>
    <property type="match status" value="1"/>
</dbReference>
<protein>
    <submittedName>
        <fullName evidence="4">Uncharacterized protein</fullName>
    </submittedName>
</protein>
<dbReference type="GO" id="GO:0051015">
    <property type="term" value="F:actin filament binding"/>
    <property type="evidence" value="ECO:0007669"/>
    <property type="project" value="TreeGrafter"/>
</dbReference>